<keyword evidence="3" id="KW-1185">Reference proteome</keyword>
<evidence type="ECO:0000259" key="1">
    <source>
        <dbReference type="Pfam" id="PF19305"/>
    </source>
</evidence>
<dbReference type="Proteomes" id="UP001324287">
    <property type="component" value="Chromosome"/>
</dbReference>
<reference evidence="2 3" key="1">
    <citation type="submission" date="2023-12" db="EMBL/GenBank/DDBJ databases">
        <title>Blastococcus brunescens sp. nov., an actonobacterium isolated from sandstone collected in sahara desert.</title>
        <authorList>
            <person name="Gtari M."/>
            <person name="Ghodhbane F."/>
        </authorList>
    </citation>
    <scope>NUCLEOTIDE SEQUENCE [LARGE SCALE GENOMIC DNA]</scope>
    <source>
        <strain evidence="2 3">BMG 8361</strain>
    </source>
</reference>
<dbReference type="SUPFAM" id="SSF103378">
    <property type="entry name" value="2-methylcitrate dehydratase PrpD"/>
    <property type="match status" value="1"/>
</dbReference>
<gene>
    <name evidence="2" type="ORF">U6N30_32540</name>
</gene>
<sequence>MTAAPEALDGGTGGFLRLYSTPDAAASLHDELASLGQAPGELVASGIDVKKYPLCYATHRTIDTLLDLRGELGLTLADVERVEVRANRGGLAPLLHDRPSTGLQAKFSMQFAVAAALLDGEVKLRSFDDEQVRRPQIQQFLPRVTPTEDDGPAFPRFAEVTVHLTDGRTVHRRTEVLRGSAETPLTDDELLEKVADCFGRGGLGVRTSTFADAVFGWADQPVRSVLARRLP</sequence>
<dbReference type="Gene3D" id="3.30.1330.120">
    <property type="entry name" value="2-methylcitrate dehydratase PrpD"/>
    <property type="match status" value="1"/>
</dbReference>
<feature type="domain" description="MmgE/PrpD C-terminal" evidence="1">
    <location>
        <begin position="52"/>
        <end position="198"/>
    </location>
</feature>
<evidence type="ECO:0000313" key="2">
    <source>
        <dbReference type="EMBL" id="WRL64225.1"/>
    </source>
</evidence>
<organism evidence="2 3">
    <name type="scientific">Blastococcus brunescens</name>
    <dbReference type="NCBI Taxonomy" id="1564165"/>
    <lineage>
        <taxon>Bacteria</taxon>
        <taxon>Bacillati</taxon>
        <taxon>Actinomycetota</taxon>
        <taxon>Actinomycetes</taxon>
        <taxon>Geodermatophilales</taxon>
        <taxon>Geodermatophilaceae</taxon>
        <taxon>Blastococcus</taxon>
    </lineage>
</organism>
<proteinExistence type="predicted"/>
<dbReference type="PANTHER" id="PTHR16943:SF8">
    <property type="entry name" value="2-METHYLCITRATE DEHYDRATASE"/>
    <property type="match status" value="1"/>
</dbReference>
<dbReference type="InterPro" id="IPR042188">
    <property type="entry name" value="MmgE/PrpD_sf_2"/>
</dbReference>
<dbReference type="InterPro" id="IPR036148">
    <property type="entry name" value="MmgE/PrpD_sf"/>
</dbReference>
<dbReference type="InterPro" id="IPR045337">
    <property type="entry name" value="MmgE_PrpD_C"/>
</dbReference>
<evidence type="ECO:0000313" key="3">
    <source>
        <dbReference type="Proteomes" id="UP001324287"/>
    </source>
</evidence>
<name>A0ABZ1B5C3_9ACTN</name>
<dbReference type="PANTHER" id="PTHR16943">
    <property type="entry name" value="2-METHYLCITRATE DEHYDRATASE-RELATED"/>
    <property type="match status" value="1"/>
</dbReference>
<dbReference type="RefSeq" id="WP_324275553.1">
    <property type="nucleotide sequence ID" value="NZ_CP141261.1"/>
</dbReference>
<dbReference type="InterPro" id="IPR005656">
    <property type="entry name" value="MmgE_PrpD"/>
</dbReference>
<protein>
    <recommendedName>
        <fullName evidence="1">MmgE/PrpD C-terminal domain-containing protein</fullName>
    </recommendedName>
</protein>
<dbReference type="Pfam" id="PF19305">
    <property type="entry name" value="MmgE_PrpD_C"/>
    <property type="match status" value="1"/>
</dbReference>
<accession>A0ABZ1B5C3</accession>
<dbReference type="EMBL" id="CP141261">
    <property type="protein sequence ID" value="WRL64225.1"/>
    <property type="molecule type" value="Genomic_DNA"/>
</dbReference>